<organism evidence="1 2">
    <name type="scientific">Candidatus Nomurabacteria bacterium GW2011_GWB1_43_7</name>
    <dbReference type="NCBI Taxonomy" id="1618747"/>
    <lineage>
        <taxon>Bacteria</taxon>
        <taxon>Candidatus Nomuraibacteriota</taxon>
    </lineage>
</organism>
<comment type="caution">
    <text evidence="1">The sequence shown here is derived from an EMBL/GenBank/DDBJ whole genome shotgun (WGS) entry which is preliminary data.</text>
</comment>
<dbReference type="AlphaFoldDB" id="A0A0G1F8B2"/>
<sequence length="44" mass="5228">MGQLGNLGISVFSAWNRHHSFYIGFKRLSYSWMDYLAVDNLFVW</sequence>
<accession>A0A0G1F8B2</accession>
<dbReference type="STRING" id="1618747.UW02_C0027G0002"/>
<dbReference type="EMBL" id="LCGS01000027">
    <property type="protein sequence ID" value="KKT18570.1"/>
    <property type="molecule type" value="Genomic_DNA"/>
</dbReference>
<dbReference type="Proteomes" id="UP000034751">
    <property type="component" value="Unassembled WGS sequence"/>
</dbReference>
<gene>
    <name evidence="1" type="ORF">UW02_C0027G0002</name>
</gene>
<evidence type="ECO:0000313" key="1">
    <source>
        <dbReference type="EMBL" id="KKT18570.1"/>
    </source>
</evidence>
<evidence type="ECO:0000313" key="2">
    <source>
        <dbReference type="Proteomes" id="UP000034751"/>
    </source>
</evidence>
<protein>
    <submittedName>
        <fullName evidence="1">Uncharacterized protein</fullName>
    </submittedName>
</protein>
<reference evidence="1 2" key="1">
    <citation type="journal article" date="2015" name="Nature">
        <title>rRNA introns, odd ribosomes, and small enigmatic genomes across a large radiation of phyla.</title>
        <authorList>
            <person name="Brown C.T."/>
            <person name="Hug L.A."/>
            <person name="Thomas B.C."/>
            <person name="Sharon I."/>
            <person name="Castelle C.J."/>
            <person name="Singh A."/>
            <person name="Wilkins M.J."/>
            <person name="Williams K.H."/>
            <person name="Banfield J.F."/>
        </authorList>
    </citation>
    <scope>NUCLEOTIDE SEQUENCE [LARGE SCALE GENOMIC DNA]</scope>
</reference>
<name>A0A0G1F8B2_9BACT</name>
<proteinExistence type="predicted"/>